<feature type="region of interest" description="Disordered" evidence="6">
    <location>
        <begin position="821"/>
        <end position="878"/>
    </location>
</feature>
<keyword evidence="2 3" id="KW-0067">ATP-binding</keyword>
<keyword evidence="3 5" id="KW-0505">Motor protein</keyword>
<dbReference type="PANTHER" id="PTHR47969">
    <property type="entry name" value="CHROMOSOME-ASSOCIATED KINESIN KIF4A-RELATED"/>
    <property type="match status" value="1"/>
</dbReference>
<dbReference type="PROSITE" id="PS50005">
    <property type="entry name" value="TPR"/>
    <property type="match status" value="1"/>
</dbReference>
<name>A0A8H6YK94_9AGAR</name>
<dbReference type="GO" id="GO:0008017">
    <property type="term" value="F:microtubule binding"/>
    <property type="evidence" value="ECO:0007669"/>
    <property type="project" value="InterPro"/>
</dbReference>
<accession>A0A8H6YK94</accession>
<gene>
    <name evidence="8" type="ORF">MVEN_00741100</name>
</gene>
<evidence type="ECO:0000256" key="6">
    <source>
        <dbReference type="SAM" id="MobiDB-lite"/>
    </source>
</evidence>
<reference evidence="8" key="1">
    <citation type="submission" date="2020-05" db="EMBL/GenBank/DDBJ databases">
        <title>Mycena genomes resolve the evolution of fungal bioluminescence.</title>
        <authorList>
            <person name="Tsai I.J."/>
        </authorList>
    </citation>
    <scope>NUCLEOTIDE SEQUENCE</scope>
    <source>
        <strain evidence="8">CCC161011</strain>
    </source>
</reference>
<dbReference type="AlphaFoldDB" id="A0A8H6YK94"/>
<comment type="caution">
    <text evidence="8">The sequence shown here is derived from an EMBL/GenBank/DDBJ whole genome shotgun (WGS) entry which is preliminary data.</text>
</comment>
<dbReference type="OrthoDB" id="3176171at2759"/>
<dbReference type="GO" id="GO:0051231">
    <property type="term" value="P:spindle elongation"/>
    <property type="evidence" value="ECO:0007669"/>
    <property type="project" value="TreeGrafter"/>
</dbReference>
<dbReference type="GO" id="GO:0005874">
    <property type="term" value="C:microtubule"/>
    <property type="evidence" value="ECO:0007669"/>
    <property type="project" value="UniProtKB-KW"/>
</dbReference>
<feature type="compositionally biased region" description="Low complexity" evidence="6">
    <location>
        <begin position="51"/>
        <end position="69"/>
    </location>
</feature>
<feature type="region of interest" description="Disordered" evidence="6">
    <location>
        <begin position="765"/>
        <end position="799"/>
    </location>
</feature>
<evidence type="ECO:0000256" key="1">
    <source>
        <dbReference type="ARBA" id="ARBA00022741"/>
    </source>
</evidence>
<feature type="binding site" evidence="3">
    <location>
        <begin position="129"/>
        <end position="136"/>
    </location>
    <ligand>
        <name>ATP</name>
        <dbReference type="ChEBI" id="CHEBI:30616"/>
    </ligand>
</feature>
<feature type="compositionally biased region" description="Basic residues" evidence="6">
    <location>
        <begin position="868"/>
        <end position="878"/>
    </location>
</feature>
<comment type="similarity">
    <text evidence="3 5">Belongs to the TRAFAC class myosin-kinesin ATPase superfamily. Kinesin family.</text>
</comment>
<dbReference type="Pfam" id="PF00225">
    <property type="entry name" value="Kinesin"/>
    <property type="match status" value="1"/>
</dbReference>
<evidence type="ECO:0000313" key="9">
    <source>
        <dbReference type="Proteomes" id="UP000620124"/>
    </source>
</evidence>
<feature type="domain" description="Kinesin motor" evidence="7">
    <location>
        <begin position="4"/>
        <end position="381"/>
    </location>
</feature>
<evidence type="ECO:0000256" key="4">
    <source>
        <dbReference type="PROSITE-ProRule" id="PRU00339"/>
    </source>
</evidence>
<dbReference type="GO" id="GO:0007018">
    <property type="term" value="P:microtubule-based movement"/>
    <property type="evidence" value="ECO:0007669"/>
    <property type="project" value="InterPro"/>
</dbReference>
<dbReference type="Proteomes" id="UP000620124">
    <property type="component" value="Unassembled WGS sequence"/>
</dbReference>
<proteinExistence type="inferred from homology"/>
<evidence type="ECO:0000256" key="5">
    <source>
        <dbReference type="RuleBase" id="RU000394"/>
    </source>
</evidence>
<evidence type="ECO:0000313" key="8">
    <source>
        <dbReference type="EMBL" id="KAF7360127.1"/>
    </source>
</evidence>
<dbReference type="PROSITE" id="PS50067">
    <property type="entry name" value="KINESIN_MOTOR_2"/>
    <property type="match status" value="1"/>
</dbReference>
<dbReference type="InterPro" id="IPR027640">
    <property type="entry name" value="Kinesin-like_fam"/>
</dbReference>
<protein>
    <recommendedName>
        <fullName evidence="5">Kinesin-like protein</fullName>
    </recommendedName>
</protein>
<feature type="repeat" description="TPR" evidence="4">
    <location>
        <begin position="583"/>
        <end position="616"/>
    </location>
</feature>
<dbReference type="PANTHER" id="PTHR47969:SF9">
    <property type="entry name" value="KINESIN-LIKE PROTEIN"/>
    <property type="match status" value="1"/>
</dbReference>
<dbReference type="PRINTS" id="PR00380">
    <property type="entry name" value="KINESINHEAVY"/>
</dbReference>
<feature type="compositionally biased region" description="Polar residues" evidence="6">
    <location>
        <begin position="31"/>
        <end position="43"/>
    </location>
</feature>
<keyword evidence="1 3" id="KW-0547">Nucleotide-binding</keyword>
<dbReference type="GO" id="GO:0007052">
    <property type="term" value="P:mitotic spindle organization"/>
    <property type="evidence" value="ECO:0007669"/>
    <property type="project" value="TreeGrafter"/>
</dbReference>
<dbReference type="SUPFAM" id="SSF52540">
    <property type="entry name" value="P-loop containing nucleoside triphosphate hydrolases"/>
    <property type="match status" value="1"/>
</dbReference>
<evidence type="ECO:0000256" key="2">
    <source>
        <dbReference type="ARBA" id="ARBA00022840"/>
    </source>
</evidence>
<sequence>MSSKVKIAARLRPRLPGEPPDDGGVRVCHAENSSCSTGANSSLPPHDANANSSTGAGPNTSGSSTGSGASGSFTGIAVANPRDASQIFRFPFTSCYDADATQEEIFNADVRPLIDVAWSGVTVTIFAYGVTSSGKTHTMQGPPDDPGVIPRVVEALFAKSSSSSTSANETEKAEVAVSYIEIYKDDVYDLLVARENASRLAPKLPVRENEAGAVFVAGLASAPVASVRDFQGVYNTATARRSVGATLLNRASSRSHAVLTLNIKVRVLDPATNAIVKVREGKINLVDLAGSENNKLTGNDPSRMAESAAINKSLSVLGQVVHALNTGASRIPYRNAKLTRILQDALGGSSVGLLICNLSPAAKFRQDTLNTLNFAVRTKNIENKPAVNERDVRPPPPPALAPKIDLAHPPKPLAARPGARPSLVPRPTGAMRVSSVGLPGAGAYQPPSRGESRMSMIGVGHIEKEKEKMPPGLSEAEIDARIARAVEAEVARRLEEKEREREREREKEASSSRQRTKSPNSKRSPKSKGRELPPGLSPLLKRHKDLDDELQARLAELERKFERGNRDAGLADVLSPVSKKKTGRAYVALARAHSEQGNLQIALDLYRRAETYVPDNVKLKERWILFIVHVFLCRVGESASASASVPSAPSSRAASRASRAASVSAPSAPLPPAPVPARVSAPAASKLVSASRLAAAVSALRRVSHPRGVSTSALGGAHGKAIIEIEWAVKNDKAFKPSPKRPKKAKKTKAKIKEAEVEVGEMDVDVDGAGQGAPSGMNDRRARSESADVDAGQVSDDQMEVDEVESSLTGRDAFGHAFGTELTNTGSKRGVTDAGMETPAKRAKGKKQRVVMIESDEEDAYEPGAAPRKNRRRVGTVA</sequence>
<feature type="compositionally biased region" description="Basic and acidic residues" evidence="6">
    <location>
        <begin position="493"/>
        <end position="510"/>
    </location>
</feature>
<dbReference type="SMART" id="SM00129">
    <property type="entry name" value="KISc"/>
    <property type="match status" value="1"/>
</dbReference>
<dbReference type="InterPro" id="IPR001752">
    <property type="entry name" value="Kinesin_motor_dom"/>
</dbReference>
<dbReference type="InterPro" id="IPR036961">
    <property type="entry name" value="Kinesin_motor_dom_sf"/>
</dbReference>
<dbReference type="InterPro" id="IPR019821">
    <property type="entry name" value="Kinesin_motor_CS"/>
</dbReference>
<feature type="region of interest" description="Disordered" evidence="6">
    <location>
        <begin position="1"/>
        <end position="69"/>
    </location>
</feature>
<keyword evidence="4" id="KW-0802">TPR repeat</keyword>
<keyword evidence="9" id="KW-1185">Reference proteome</keyword>
<dbReference type="InterPro" id="IPR019734">
    <property type="entry name" value="TPR_rpt"/>
</dbReference>
<dbReference type="Gene3D" id="3.40.850.10">
    <property type="entry name" value="Kinesin motor domain"/>
    <property type="match status" value="1"/>
</dbReference>
<keyword evidence="5" id="KW-0493">Microtubule</keyword>
<evidence type="ECO:0000256" key="3">
    <source>
        <dbReference type="PROSITE-ProRule" id="PRU00283"/>
    </source>
</evidence>
<dbReference type="CDD" id="cd00106">
    <property type="entry name" value="KISc"/>
    <property type="match status" value="1"/>
</dbReference>
<feature type="region of interest" description="Disordered" evidence="6">
    <location>
        <begin position="493"/>
        <end position="543"/>
    </location>
</feature>
<dbReference type="InterPro" id="IPR027417">
    <property type="entry name" value="P-loop_NTPase"/>
</dbReference>
<dbReference type="GO" id="GO:0003777">
    <property type="term" value="F:microtubule motor activity"/>
    <property type="evidence" value="ECO:0007669"/>
    <property type="project" value="InterPro"/>
</dbReference>
<dbReference type="PROSITE" id="PS00411">
    <property type="entry name" value="KINESIN_MOTOR_1"/>
    <property type="match status" value="1"/>
</dbReference>
<dbReference type="EMBL" id="JACAZI010000005">
    <property type="protein sequence ID" value="KAF7360127.1"/>
    <property type="molecule type" value="Genomic_DNA"/>
</dbReference>
<dbReference type="GO" id="GO:0005524">
    <property type="term" value="F:ATP binding"/>
    <property type="evidence" value="ECO:0007669"/>
    <property type="project" value="UniProtKB-UniRule"/>
</dbReference>
<feature type="region of interest" description="Disordered" evidence="6">
    <location>
        <begin position="431"/>
        <end position="452"/>
    </location>
</feature>
<organism evidence="8 9">
    <name type="scientific">Mycena venus</name>
    <dbReference type="NCBI Taxonomy" id="2733690"/>
    <lineage>
        <taxon>Eukaryota</taxon>
        <taxon>Fungi</taxon>
        <taxon>Dikarya</taxon>
        <taxon>Basidiomycota</taxon>
        <taxon>Agaricomycotina</taxon>
        <taxon>Agaricomycetes</taxon>
        <taxon>Agaricomycetidae</taxon>
        <taxon>Agaricales</taxon>
        <taxon>Marasmiineae</taxon>
        <taxon>Mycenaceae</taxon>
        <taxon>Mycena</taxon>
    </lineage>
</organism>
<dbReference type="GO" id="GO:0005875">
    <property type="term" value="C:microtubule associated complex"/>
    <property type="evidence" value="ECO:0007669"/>
    <property type="project" value="TreeGrafter"/>
</dbReference>
<evidence type="ECO:0000259" key="7">
    <source>
        <dbReference type="PROSITE" id="PS50067"/>
    </source>
</evidence>